<dbReference type="InterPro" id="IPR007842">
    <property type="entry name" value="HEPN_dom"/>
</dbReference>
<reference evidence="2 3" key="1">
    <citation type="journal article" date="2011" name="Stand. Genomic Sci.">
        <title>Complete genome sequence of the hyperthermophilic chemolithoautotroph Pyrolobus fumarii type strain (1A).</title>
        <authorList>
            <person name="Anderson I."/>
            <person name="Goker M."/>
            <person name="Nolan M."/>
            <person name="Lucas S."/>
            <person name="Hammon N."/>
            <person name="Deshpande S."/>
            <person name="Cheng J.F."/>
            <person name="Tapia R."/>
            <person name="Han C."/>
            <person name="Goodwin L."/>
            <person name="Pitluck S."/>
            <person name="Huntemann M."/>
            <person name="Liolios K."/>
            <person name="Ivanova N."/>
            <person name="Pagani I."/>
            <person name="Mavromatis K."/>
            <person name="Ovchinikova G."/>
            <person name="Pati A."/>
            <person name="Chen A."/>
            <person name="Palaniappan K."/>
            <person name="Land M."/>
            <person name="Hauser L."/>
            <person name="Brambilla E.M."/>
            <person name="Huber H."/>
            <person name="Yasawong M."/>
            <person name="Rohde M."/>
            <person name="Spring S."/>
            <person name="Abt B."/>
            <person name="Sikorski J."/>
            <person name="Wirth R."/>
            <person name="Detter J.C."/>
            <person name="Woyke T."/>
            <person name="Bristow J."/>
            <person name="Eisen J.A."/>
            <person name="Markowitz V."/>
            <person name="Hugenholtz P."/>
            <person name="Kyrpides N.C."/>
            <person name="Klenk H.P."/>
            <person name="Lapidus A."/>
        </authorList>
    </citation>
    <scope>NUCLEOTIDE SEQUENCE [LARGE SCALE GENOMIC DNA]</scope>
    <source>
        <strain evidence="3">DSM 11204 / 1A</strain>
    </source>
</reference>
<dbReference type="GeneID" id="11139605"/>
<gene>
    <name evidence="2" type="ordered locus">Pyrfu_1127</name>
</gene>
<dbReference type="EMBL" id="CP002838">
    <property type="protein sequence ID" value="AEM38993.1"/>
    <property type="molecule type" value="Genomic_DNA"/>
</dbReference>
<dbReference type="SUPFAM" id="SSF81593">
    <property type="entry name" value="Nucleotidyltransferase substrate binding subunit/domain"/>
    <property type="match status" value="1"/>
</dbReference>
<dbReference type="STRING" id="694429.Pyrfu_1127"/>
<evidence type="ECO:0000313" key="3">
    <source>
        <dbReference type="Proteomes" id="UP000001037"/>
    </source>
</evidence>
<evidence type="ECO:0000259" key="1">
    <source>
        <dbReference type="PROSITE" id="PS50910"/>
    </source>
</evidence>
<dbReference type="Gene3D" id="1.20.120.330">
    <property type="entry name" value="Nucleotidyltransferases domain 2"/>
    <property type="match status" value="1"/>
</dbReference>
<dbReference type="Proteomes" id="UP000001037">
    <property type="component" value="Chromosome"/>
</dbReference>
<organism evidence="2 3">
    <name type="scientific">Pyrolobus fumarii (strain DSM 11204 / 1A)</name>
    <dbReference type="NCBI Taxonomy" id="694429"/>
    <lineage>
        <taxon>Archaea</taxon>
        <taxon>Thermoproteota</taxon>
        <taxon>Thermoprotei</taxon>
        <taxon>Desulfurococcales</taxon>
        <taxon>Pyrodictiaceae</taxon>
        <taxon>Pyrolobus</taxon>
    </lineage>
</organism>
<dbReference type="InParanoid" id="G0EFG9"/>
<dbReference type="PROSITE" id="PS50910">
    <property type="entry name" value="HEPN"/>
    <property type="match status" value="1"/>
</dbReference>
<evidence type="ECO:0000313" key="2">
    <source>
        <dbReference type="EMBL" id="AEM38993.1"/>
    </source>
</evidence>
<dbReference type="SMART" id="SM00748">
    <property type="entry name" value="HEPN"/>
    <property type="match status" value="1"/>
</dbReference>
<proteinExistence type="predicted"/>
<dbReference type="eggNOG" id="arCOG01191">
    <property type="taxonomic scope" value="Archaea"/>
</dbReference>
<feature type="domain" description="HEPN" evidence="1">
    <location>
        <begin position="10"/>
        <end position="127"/>
    </location>
</feature>
<dbReference type="Pfam" id="PF05168">
    <property type="entry name" value="HEPN"/>
    <property type="match status" value="1"/>
</dbReference>
<accession>G0EFG9</accession>
<keyword evidence="3" id="KW-1185">Reference proteome</keyword>
<dbReference type="AlphaFoldDB" id="G0EFG9"/>
<dbReference type="OrthoDB" id="101044at2157"/>
<name>G0EFG9_PYRF1</name>
<dbReference type="RefSeq" id="WP_014026670.1">
    <property type="nucleotide sequence ID" value="NC_015931.1"/>
</dbReference>
<sequence length="147" mass="17131">MSGEYAALLKERARVFRSIARRLIEEASYDIAVFALEQAAQLRVKCSLSRLFGDAPRIHGLRELIGLLSARLAEAGFREEAERLRRFAADNRGLLWLLEEAYTMARYGRRRYTRTEAIELDKLVDALWQILEWVESRVYSEIHDREA</sequence>
<protein>
    <submittedName>
        <fullName evidence="2">HEPN domain protein</fullName>
    </submittedName>
</protein>
<dbReference type="KEGG" id="pfm:Pyrfu_1127"/>
<dbReference type="HOGENOM" id="CLU_123170_1_1_2"/>